<dbReference type="AlphaFoldDB" id="X1EJH8"/>
<dbReference type="EMBL" id="BART01033576">
    <property type="protein sequence ID" value="GAH08818.1"/>
    <property type="molecule type" value="Genomic_DNA"/>
</dbReference>
<gene>
    <name evidence="1" type="ORF">S01H4_57643</name>
</gene>
<evidence type="ECO:0000313" key="1">
    <source>
        <dbReference type="EMBL" id="GAH08818.1"/>
    </source>
</evidence>
<comment type="caution">
    <text evidence="1">The sequence shown here is derived from an EMBL/GenBank/DDBJ whole genome shotgun (WGS) entry which is preliminary data.</text>
</comment>
<feature type="non-terminal residue" evidence="1">
    <location>
        <position position="1"/>
    </location>
</feature>
<protein>
    <submittedName>
        <fullName evidence="1">Uncharacterized protein</fullName>
    </submittedName>
</protein>
<proteinExistence type="predicted"/>
<organism evidence="1">
    <name type="scientific">marine sediment metagenome</name>
    <dbReference type="NCBI Taxonomy" id="412755"/>
    <lineage>
        <taxon>unclassified sequences</taxon>
        <taxon>metagenomes</taxon>
        <taxon>ecological metagenomes</taxon>
    </lineage>
</organism>
<reference evidence="1" key="1">
    <citation type="journal article" date="2014" name="Front. Microbiol.">
        <title>High frequency of phylogenetically diverse reductive dehalogenase-homologous genes in deep subseafloor sedimentary metagenomes.</title>
        <authorList>
            <person name="Kawai M."/>
            <person name="Futagami T."/>
            <person name="Toyoda A."/>
            <person name="Takaki Y."/>
            <person name="Nishi S."/>
            <person name="Hori S."/>
            <person name="Arai W."/>
            <person name="Tsubouchi T."/>
            <person name="Morono Y."/>
            <person name="Uchiyama I."/>
            <person name="Ito T."/>
            <person name="Fujiyama A."/>
            <person name="Inagaki F."/>
            <person name="Takami H."/>
        </authorList>
    </citation>
    <scope>NUCLEOTIDE SEQUENCE</scope>
    <source>
        <strain evidence="1">Expedition CK06-06</strain>
    </source>
</reference>
<accession>X1EJH8</accession>
<sequence>PATEDFDETKTEFTDLIAAINNSSNVRQTINNAVKTKLGIS</sequence>
<name>X1EJH8_9ZZZZ</name>